<name>A0A2S9CUL2_PSECE</name>
<dbReference type="InterPro" id="IPR001932">
    <property type="entry name" value="PPM-type_phosphatase-like_dom"/>
</dbReference>
<dbReference type="InterPro" id="IPR036457">
    <property type="entry name" value="PPM-type-like_dom_sf"/>
</dbReference>
<feature type="non-terminal residue" evidence="2">
    <location>
        <position position="1"/>
    </location>
</feature>
<dbReference type="SUPFAM" id="SSF81606">
    <property type="entry name" value="PP2C-like"/>
    <property type="match status" value="1"/>
</dbReference>
<sequence>PREQNQDFFLVENVSDSLYLVVADGVGGNKGGQTASRKACENFMAAVRNGFSPKDAIISTHDVILDLASKNPDLTGMATTLTCLVLCGNKAYGVHSGDSRVYLLRKNGLQQITQDHSEVARLLLSGKLNKSEASTYPRRNVLYSAVGTMAKFVFQEFELEVADGDRLLVMTDGVYSVVPKKYFRDLSLSYASLQEYCDSIIRCVIEGQTKDNYTLVGVEVSSAKDQESV</sequence>
<dbReference type="SMART" id="SM00332">
    <property type="entry name" value="PP2Cc"/>
    <property type="match status" value="1"/>
</dbReference>
<gene>
    <name evidence="2" type="ORF">CQ006_28035</name>
</gene>
<proteinExistence type="predicted"/>
<evidence type="ECO:0000313" key="3">
    <source>
        <dbReference type="Proteomes" id="UP000239458"/>
    </source>
</evidence>
<dbReference type="CDD" id="cd00143">
    <property type="entry name" value="PP2Cc"/>
    <property type="match status" value="1"/>
</dbReference>
<dbReference type="Gene3D" id="3.60.40.10">
    <property type="entry name" value="PPM-type phosphatase domain"/>
    <property type="match status" value="1"/>
</dbReference>
<dbReference type="Proteomes" id="UP000239458">
    <property type="component" value="Unassembled WGS sequence"/>
</dbReference>
<dbReference type="PROSITE" id="PS51746">
    <property type="entry name" value="PPM_2"/>
    <property type="match status" value="1"/>
</dbReference>
<protein>
    <recommendedName>
        <fullName evidence="1">PPM-type phosphatase domain-containing protein</fullName>
    </recommendedName>
</protein>
<dbReference type="RefSeq" id="WP_105750142.1">
    <property type="nucleotide sequence ID" value="NZ_PCQE01000131.1"/>
</dbReference>
<accession>A0A2S9CUL2</accession>
<dbReference type="AlphaFoldDB" id="A0A2S9CUL2"/>
<evidence type="ECO:0000313" key="2">
    <source>
        <dbReference type="EMBL" id="PRB84204.1"/>
    </source>
</evidence>
<organism evidence="2 3">
    <name type="scientific">Pseudomonas cedrina</name>
    <dbReference type="NCBI Taxonomy" id="651740"/>
    <lineage>
        <taxon>Bacteria</taxon>
        <taxon>Pseudomonadati</taxon>
        <taxon>Pseudomonadota</taxon>
        <taxon>Gammaproteobacteria</taxon>
        <taxon>Pseudomonadales</taxon>
        <taxon>Pseudomonadaceae</taxon>
        <taxon>Pseudomonas</taxon>
    </lineage>
</organism>
<dbReference type="SMART" id="SM00331">
    <property type="entry name" value="PP2C_SIG"/>
    <property type="match status" value="1"/>
</dbReference>
<comment type="caution">
    <text evidence="2">The sequence shown here is derived from an EMBL/GenBank/DDBJ whole genome shotgun (WGS) entry which is preliminary data.</text>
</comment>
<dbReference type="Pfam" id="PF13672">
    <property type="entry name" value="PP2C_2"/>
    <property type="match status" value="1"/>
</dbReference>
<reference evidence="2 3" key="1">
    <citation type="submission" date="2017-09" db="EMBL/GenBank/DDBJ databases">
        <title>Genomic, metabolic, and phenotypic characteristics of bacterial isolates from the natural microbiome of the model nematode Caenorhabditis elegans.</title>
        <authorList>
            <person name="Zimmermann J."/>
            <person name="Obeng N."/>
            <person name="Yang W."/>
            <person name="Obeng O."/>
            <person name="Kissoyan K."/>
            <person name="Pees B."/>
            <person name="Dirksen P."/>
            <person name="Hoppner M."/>
            <person name="Franke A."/>
            <person name="Rosenstiel P."/>
            <person name="Leippe M."/>
            <person name="Dierking K."/>
            <person name="Kaleta C."/>
            <person name="Schulenburg H."/>
        </authorList>
    </citation>
    <scope>NUCLEOTIDE SEQUENCE [LARGE SCALE GENOMIC DNA]</scope>
    <source>
        <strain evidence="2 3">MYb184</strain>
    </source>
</reference>
<dbReference type="EMBL" id="PCQE01000131">
    <property type="protein sequence ID" value="PRB84204.1"/>
    <property type="molecule type" value="Genomic_DNA"/>
</dbReference>
<feature type="domain" description="PPM-type phosphatase" evidence="1">
    <location>
        <begin position="1"/>
        <end position="220"/>
    </location>
</feature>
<evidence type="ECO:0000259" key="1">
    <source>
        <dbReference type="PROSITE" id="PS51746"/>
    </source>
</evidence>